<sequence>MFPPGRGNDILNVGQKYVISLYGTNEVFTAEGEEVRLREYQQDDRKQTWICVQNVYKRIGMQNEDTRRFLGRWNKMSHFACIAQAPWDWESLYFTRLSLGGYSLMVNKCDRYELNPVQREDASKPDLMIGEQNDQFGLHQLGQSVVRRFEWVVPKRLARSSAPYYDSEDSDQSMNETSIDFLMGHGINRIISLNEVPLSSREKRKLKTAGISYTHVKVPDLAAPTQLQFDQIRDAYAKGGVTLIYCGYGDGRTGMAISALQIFQGRKLSHQDYRDHGVQSPSQLRALDALSIRIHGYVSRYLSISYSNPHSAELTAFLRDSAEDDSDSPGASGTEPPPYAVSGKDKSEKR</sequence>
<accession>A0A3N4J8E1</accession>
<dbReference type="OrthoDB" id="432447at2759"/>
<dbReference type="InterPro" id="IPR057023">
    <property type="entry name" value="PTP-SAK"/>
</dbReference>
<gene>
    <name evidence="4" type="ORF">L873DRAFT_1700971</name>
</gene>
<evidence type="ECO:0000259" key="3">
    <source>
        <dbReference type="Pfam" id="PF22784"/>
    </source>
</evidence>
<evidence type="ECO:0000256" key="2">
    <source>
        <dbReference type="SAM" id="MobiDB-lite"/>
    </source>
</evidence>
<protein>
    <recommendedName>
        <fullName evidence="3">Swiss Army Knife protein DSP-PTPase phosphatase domain-containing protein</fullName>
    </recommendedName>
</protein>
<dbReference type="Gene3D" id="3.90.190.10">
    <property type="entry name" value="Protein tyrosine phosphatase superfamily"/>
    <property type="match status" value="1"/>
</dbReference>
<evidence type="ECO:0000313" key="4">
    <source>
        <dbReference type="EMBL" id="RPA94563.1"/>
    </source>
</evidence>
<keyword evidence="1" id="KW-0378">Hydrolase</keyword>
<reference evidence="4 5" key="1">
    <citation type="journal article" date="2018" name="Nat. Ecol. Evol.">
        <title>Pezizomycetes genomes reveal the molecular basis of ectomycorrhizal truffle lifestyle.</title>
        <authorList>
            <person name="Murat C."/>
            <person name="Payen T."/>
            <person name="Noel B."/>
            <person name="Kuo A."/>
            <person name="Morin E."/>
            <person name="Chen J."/>
            <person name="Kohler A."/>
            <person name="Krizsan K."/>
            <person name="Balestrini R."/>
            <person name="Da Silva C."/>
            <person name="Montanini B."/>
            <person name="Hainaut M."/>
            <person name="Levati E."/>
            <person name="Barry K.W."/>
            <person name="Belfiori B."/>
            <person name="Cichocki N."/>
            <person name="Clum A."/>
            <person name="Dockter R.B."/>
            <person name="Fauchery L."/>
            <person name="Guy J."/>
            <person name="Iotti M."/>
            <person name="Le Tacon F."/>
            <person name="Lindquist E.A."/>
            <person name="Lipzen A."/>
            <person name="Malagnac F."/>
            <person name="Mello A."/>
            <person name="Molinier V."/>
            <person name="Miyauchi S."/>
            <person name="Poulain J."/>
            <person name="Riccioni C."/>
            <person name="Rubini A."/>
            <person name="Sitrit Y."/>
            <person name="Splivallo R."/>
            <person name="Traeger S."/>
            <person name="Wang M."/>
            <person name="Zifcakova L."/>
            <person name="Wipf D."/>
            <person name="Zambonelli A."/>
            <person name="Paolocci F."/>
            <person name="Nowrousian M."/>
            <person name="Ottonello S."/>
            <person name="Baldrian P."/>
            <person name="Spatafora J.W."/>
            <person name="Henrissat B."/>
            <person name="Nagy L.G."/>
            <person name="Aury J.M."/>
            <person name="Wincker P."/>
            <person name="Grigoriev I.V."/>
            <person name="Bonfante P."/>
            <person name="Martin F.M."/>
        </authorList>
    </citation>
    <scope>NUCLEOTIDE SEQUENCE [LARGE SCALE GENOMIC DNA]</scope>
    <source>
        <strain evidence="4 5">120613-1</strain>
    </source>
</reference>
<organism evidence="4 5">
    <name type="scientific">Choiromyces venosus 120613-1</name>
    <dbReference type="NCBI Taxonomy" id="1336337"/>
    <lineage>
        <taxon>Eukaryota</taxon>
        <taxon>Fungi</taxon>
        <taxon>Dikarya</taxon>
        <taxon>Ascomycota</taxon>
        <taxon>Pezizomycotina</taxon>
        <taxon>Pezizomycetes</taxon>
        <taxon>Pezizales</taxon>
        <taxon>Tuberaceae</taxon>
        <taxon>Choiromyces</taxon>
    </lineage>
</organism>
<name>A0A3N4J8E1_9PEZI</name>
<keyword evidence="5" id="KW-1185">Reference proteome</keyword>
<feature type="domain" description="Swiss Army Knife protein DSP-PTPase phosphatase" evidence="3">
    <location>
        <begin position="147"/>
        <end position="291"/>
    </location>
</feature>
<proteinExistence type="predicted"/>
<dbReference type="InterPro" id="IPR029021">
    <property type="entry name" value="Prot-tyrosine_phosphatase-like"/>
</dbReference>
<feature type="region of interest" description="Disordered" evidence="2">
    <location>
        <begin position="317"/>
        <end position="350"/>
    </location>
</feature>
<dbReference type="Proteomes" id="UP000276215">
    <property type="component" value="Unassembled WGS sequence"/>
</dbReference>
<dbReference type="STRING" id="1336337.A0A3N4J8E1"/>
<evidence type="ECO:0000313" key="5">
    <source>
        <dbReference type="Proteomes" id="UP000276215"/>
    </source>
</evidence>
<dbReference type="SUPFAM" id="SSF52799">
    <property type="entry name" value="(Phosphotyrosine protein) phosphatases II"/>
    <property type="match status" value="1"/>
</dbReference>
<dbReference type="AlphaFoldDB" id="A0A3N4J8E1"/>
<dbReference type="Pfam" id="PF22784">
    <property type="entry name" value="PTP-SAK"/>
    <property type="match status" value="1"/>
</dbReference>
<evidence type="ECO:0000256" key="1">
    <source>
        <dbReference type="ARBA" id="ARBA00022801"/>
    </source>
</evidence>
<dbReference type="GO" id="GO:0016791">
    <property type="term" value="F:phosphatase activity"/>
    <property type="evidence" value="ECO:0007669"/>
    <property type="project" value="UniProtKB-ARBA"/>
</dbReference>
<dbReference type="EMBL" id="ML120435">
    <property type="protein sequence ID" value="RPA94563.1"/>
    <property type="molecule type" value="Genomic_DNA"/>
</dbReference>